<reference evidence="2" key="1">
    <citation type="submission" date="2021-04" db="EMBL/GenBank/DDBJ databases">
        <title>Genome seq and assembly of Bacillus sp.</title>
        <authorList>
            <person name="Chhetri G."/>
        </authorList>
    </citation>
    <scope>NUCLEOTIDE SEQUENCE</scope>
    <source>
        <strain evidence="2">RG28</strain>
    </source>
</reference>
<keyword evidence="1" id="KW-0812">Transmembrane</keyword>
<proteinExistence type="predicted"/>
<keyword evidence="3" id="KW-1185">Reference proteome</keyword>
<name>A0A940NYC8_9BACI</name>
<dbReference type="AlphaFoldDB" id="A0A940NYC8"/>
<sequence>MGKILLFILSFIWIATSFWILYDAYTPKAGPIGNSVNTNSVYIGFISTFSLGILLFSIALILNYSDENRKLRFLYILLNIVFYLMFIGVSGFVIINWNGLKEIDRLPIWVISMLLLLFVSLLQSFRIRTWVIEGKL</sequence>
<feature type="transmembrane region" description="Helical" evidence="1">
    <location>
        <begin position="42"/>
        <end position="62"/>
    </location>
</feature>
<keyword evidence="1" id="KW-1133">Transmembrane helix</keyword>
<evidence type="ECO:0000256" key="1">
    <source>
        <dbReference type="SAM" id="Phobius"/>
    </source>
</evidence>
<feature type="transmembrane region" description="Helical" evidence="1">
    <location>
        <begin position="5"/>
        <end position="22"/>
    </location>
</feature>
<feature type="transmembrane region" description="Helical" evidence="1">
    <location>
        <begin position="74"/>
        <end position="94"/>
    </location>
</feature>
<dbReference type="RefSeq" id="WP_209407686.1">
    <property type="nucleotide sequence ID" value="NZ_JAGIYQ010000026.1"/>
</dbReference>
<feature type="transmembrane region" description="Helical" evidence="1">
    <location>
        <begin position="106"/>
        <end position="125"/>
    </location>
</feature>
<dbReference type="Proteomes" id="UP000682134">
    <property type="component" value="Unassembled WGS sequence"/>
</dbReference>
<keyword evidence="1" id="KW-0472">Membrane</keyword>
<evidence type="ECO:0000313" key="2">
    <source>
        <dbReference type="EMBL" id="MBP0727348.1"/>
    </source>
</evidence>
<dbReference type="EMBL" id="JAGIYQ010000026">
    <property type="protein sequence ID" value="MBP0727348.1"/>
    <property type="molecule type" value="Genomic_DNA"/>
</dbReference>
<gene>
    <name evidence="2" type="ORF">J5Y03_19595</name>
</gene>
<protein>
    <submittedName>
        <fullName evidence="2">Uncharacterized protein</fullName>
    </submittedName>
</protein>
<comment type="caution">
    <text evidence="2">The sequence shown here is derived from an EMBL/GenBank/DDBJ whole genome shotgun (WGS) entry which is preliminary data.</text>
</comment>
<organism evidence="2 3">
    <name type="scientific">Gottfriedia endophytica</name>
    <dbReference type="NCBI Taxonomy" id="2820819"/>
    <lineage>
        <taxon>Bacteria</taxon>
        <taxon>Bacillati</taxon>
        <taxon>Bacillota</taxon>
        <taxon>Bacilli</taxon>
        <taxon>Bacillales</taxon>
        <taxon>Bacillaceae</taxon>
        <taxon>Gottfriedia</taxon>
    </lineage>
</organism>
<evidence type="ECO:0000313" key="3">
    <source>
        <dbReference type="Proteomes" id="UP000682134"/>
    </source>
</evidence>
<accession>A0A940NYC8</accession>